<organism evidence="2 3">
    <name type="scientific">Erythroxylum novogranatense</name>
    <dbReference type="NCBI Taxonomy" id="1862640"/>
    <lineage>
        <taxon>Eukaryota</taxon>
        <taxon>Viridiplantae</taxon>
        <taxon>Streptophyta</taxon>
        <taxon>Embryophyta</taxon>
        <taxon>Tracheophyta</taxon>
        <taxon>Spermatophyta</taxon>
        <taxon>Magnoliopsida</taxon>
        <taxon>eudicotyledons</taxon>
        <taxon>Gunneridae</taxon>
        <taxon>Pentapetalae</taxon>
        <taxon>rosids</taxon>
        <taxon>fabids</taxon>
        <taxon>Malpighiales</taxon>
        <taxon>Erythroxylaceae</taxon>
        <taxon>Erythroxylum</taxon>
    </lineage>
</organism>
<feature type="compositionally biased region" description="Polar residues" evidence="1">
    <location>
        <begin position="19"/>
        <end position="35"/>
    </location>
</feature>
<evidence type="ECO:0000313" key="2">
    <source>
        <dbReference type="EMBL" id="KAJ8756245.1"/>
    </source>
</evidence>
<feature type="compositionally biased region" description="Basic and acidic residues" evidence="1">
    <location>
        <begin position="41"/>
        <end position="55"/>
    </location>
</feature>
<proteinExistence type="predicted"/>
<evidence type="ECO:0000313" key="3">
    <source>
        <dbReference type="Proteomes" id="UP001159364"/>
    </source>
</evidence>
<name>A0AAV8SW60_9ROSI</name>
<dbReference type="AlphaFoldDB" id="A0AAV8SW60"/>
<sequence>MNNSYAGGRRMSKYGGRQDSYSSEAENPYKSSSKLDAQWQWDRDRNRDRDRDAESIHASQMTSHVFNNQGPGGNETRHYYQGQTPDSKLSLENLVHKDGRSQPYEQDMEIGYDNTILPLSFEVLDRKFLDEILKLAKEHNEAEDAEIARHTEKIIQINTGYHEKLFALRVQQGNRREEFLRKESQTRLSQYQQAGLKHYSTTSMPDAHRYGGATVVGVADDGPQAYATNQLESYRGRTQFAGGGRILAAEGRISYPEGNAYGNAGGRYYQ</sequence>
<keyword evidence="3" id="KW-1185">Reference proteome</keyword>
<reference evidence="2 3" key="1">
    <citation type="submission" date="2021-09" db="EMBL/GenBank/DDBJ databases">
        <title>Genomic insights and catalytic innovation underlie evolution of tropane alkaloids biosynthesis.</title>
        <authorList>
            <person name="Wang Y.-J."/>
            <person name="Tian T."/>
            <person name="Huang J.-P."/>
            <person name="Huang S.-X."/>
        </authorList>
    </citation>
    <scope>NUCLEOTIDE SEQUENCE [LARGE SCALE GENOMIC DNA]</scope>
    <source>
        <strain evidence="2">KIB-2018</strain>
        <tissue evidence="2">Leaf</tissue>
    </source>
</reference>
<dbReference type="PANTHER" id="PTHR34210:SF4">
    <property type="match status" value="1"/>
</dbReference>
<accession>A0AAV8SW60</accession>
<protein>
    <submittedName>
        <fullName evidence="2">Uncharacterized protein</fullName>
    </submittedName>
</protein>
<gene>
    <name evidence="2" type="ORF">K2173_025057</name>
</gene>
<evidence type="ECO:0000256" key="1">
    <source>
        <dbReference type="SAM" id="MobiDB-lite"/>
    </source>
</evidence>
<dbReference type="Proteomes" id="UP001159364">
    <property type="component" value="Linkage Group LG09"/>
</dbReference>
<comment type="caution">
    <text evidence="2">The sequence shown here is derived from an EMBL/GenBank/DDBJ whole genome shotgun (WGS) entry which is preliminary data.</text>
</comment>
<feature type="region of interest" description="Disordered" evidence="1">
    <location>
        <begin position="1"/>
        <end position="83"/>
    </location>
</feature>
<dbReference type="PANTHER" id="PTHR34210">
    <property type="entry name" value="OS01G0252900 PROTEIN"/>
    <property type="match status" value="1"/>
</dbReference>
<feature type="compositionally biased region" description="Polar residues" evidence="1">
    <location>
        <begin position="57"/>
        <end position="69"/>
    </location>
</feature>
<dbReference type="EMBL" id="JAIWQS010000009">
    <property type="protein sequence ID" value="KAJ8756245.1"/>
    <property type="molecule type" value="Genomic_DNA"/>
</dbReference>